<evidence type="ECO:0000313" key="4">
    <source>
        <dbReference type="Proteomes" id="UP000718793"/>
    </source>
</evidence>
<keyword evidence="1" id="KW-0175">Coiled coil</keyword>
<dbReference type="PANTHER" id="PTHR45615:SF80">
    <property type="entry name" value="GRIP DOMAIN-CONTAINING PROTEIN"/>
    <property type="match status" value="1"/>
</dbReference>
<organism evidence="3 4">
    <name type="scientific">Mycoplasma zalophi</name>
    <dbReference type="NCBI Taxonomy" id="191287"/>
    <lineage>
        <taxon>Bacteria</taxon>
        <taxon>Bacillati</taxon>
        <taxon>Mycoplasmatota</taxon>
        <taxon>Mollicutes</taxon>
        <taxon>Mycoplasmataceae</taxon>
        <taxon>Mycoplasma</taxon>
    </lineage>
</organism>
<comment type="caution">
    <text evidence="3">The sequence shown here is derived from an EMBL/GenBank/DDBJ whole genome shotgun (WGS) entry which is preliminary data.</text>
</comment>
<feature type="coiled-coil region" evidence="1">
    <location>
        <begin position="500"/>
        <end position="615"/>
    </location>
</feature>
<feature type="coiled-coil region" evidence="1">
    <location>
        <begin position="1172"/>
        <end position="1199"/>
    </location>
</feature>
<gene>
    <name evidence="3" type="ORF">KQ875_03005</name>
</gene>
<accession>A0ABS6DRT3</accession>
<evidence type="ECO:0000256" key="2">
    <source>
        <dbReference type="SAM" id="Phobius"/>
    </source>
</evidence>
<feature type="transmembrane region" description="Helical" evidence="2">
    <location>
        <begin position="21"/>
        <end position="42"/>
    </location>
</feature>
<feature type="coiled-coil region" evidence="1">
    <location>
        <begin position="1069"/>
        <end position="1103"/>
    </location>
</feature>
<evidence type="ECO:0000256" key="1">
    <source>
        <dbReference type="SAM" id="Coils"/>
    </source>
</evidence>
<evidence type="ECO:0000313" key="3">
    <source>
        <dbReference type="EMBL" id="MBU4692545.1"/>
    </source>
</evidence>
<proteinExistence type="predicted"/>
<dbReference type="RefSeq" id="WP_216489235.1">
    <property type="nucleotide sequence ID" value="NZ_JAHMHH010000003.1"/>
</dbReference>
<dbReference type="NCBIfam" id="NF012210">
    <property type="entry name" value="PDxFFG"/>
    <property type="match status" value="1"/>
</dbReference>
<protein>
    <submittedName>
        <fullName evidence="3">PDxFFG protein</fullName>
    </submittedName>
</protein>
<reference evidence="3" key="1">
    <citation type="submission" date="2021-06" db="EMBL/GenBank/DDBJ databases">
        <title>Novel Mycoplasma species detected in California sea lions (Zalophus californianus) from the USA.</title>
        <authorList>
            <person name="Volokhov D.V."/>
            <person name="Furtak V.A."/>
            <person name="Zagorodnyaya T.A."/>
        </authorList>
    </citation>
    <scope>NUCLEOTIDE SEQUENCE [LARGE SCALE GENOMIC DNA]</scope>
    <source>
        <strain evidence="3">CSL 5346</strain>
    </source>
</reference>
<keyword evidence="2" id="KW-0472">Membrane</keyword>
<dbReference type="PANTHER" id="PTHR45615">
    <property type="entry name" value="MYOSIN HEAVY CHAIN, NON-MUSCLE"/>
    <property type="match status" value="1"/>
</dbReference>
<sequence length="2648" mass="306668">MKDNQKNPKNKKSFNWRTLVWPKYVTSLAVIALASAITIGIIKYNSTKPHLAQGYDNNLLKNKFVNPNGNINLADGPRLTFVNSEKNHEIATFDPSKGEDGEVFYNNNWIGYNDFLKQFYEKNHSMPFLNIKYGMFDFYNEYIEAVSAKDFYDFTQWFMKNVSWGPEIITLKEFSIVKGVELNGNNITLGSHSNQDKEYTTIKFFPDAFFGSIPLHSTLSGEGNAADSLLYRVNKKLLTFPELQKFLENINEYNSFTNISQQTYNAQSFRTLADKRDLIGKEVFVVKGNYREKIESEAFSTLEKDRLNVSSDYISLVVANTLEEAQTKFAEYVKSYSKNDPFETLKNSASFSFEKKTIVNAIIENDEKTLLDKINDKYLKLIFNDGKTFTLFNSIDEAQYNVEIVNGQITNGTRPQNTESIQQALERNTRAFENLSSDISSIYAKNLTNNIYLQQDKLAKFIEFVNLLKEKDTKELQINETNKLIQKGDDNHREELNLYKQAKERSLEEINKVNQSLKEKQNKKSELEAEIAAENNEQTKENKNYELFKLNKEIEELNARKQEYEQVVTTSTRRIETLESEIPTDEQLREYHARIAGLNQEIRALNIEQKREEVLLILKRAFFDPEQLDTLIDLYKLNEEIENSEFKEPKTEFDSIDQKADYIRNLYKFILENRAKYNLYSKILSGDVYAKIENVNDEYLLYSSDLGYLPVQLIALDELVKITKNSRINWREYSNLNGFIRSHNETVSNGFYVYSPNINSIREEYQGSETEVKQLIDKENARLDEILKSFENNKQLNQQKSSISSHLEQANYSSLVNEFKQDIQTLDTLATKYNKDTQAFVRIMTLKSFVEYEDDTTKNKKYYNDIKDIIEKDSALSSHWNDFDSAINDIDTLRKITQNEKESYKLKITSLLPKMFNLYSEIVKITATQKTDIDEYTKNQLKLYNQQIQEVLSSLENINLSDNNNILVYVNTLTEVSTKAISLFENRVDQTSKNLETILNNFKNSLEYLTELETKYNIENVDNLIRYYFAIVSNPVFKEYDNKGNQNNESRKFIAALFNDVIAYQKENFDNYNLNIQNQNTKIAQLKQEIAQTTDNNLKANKQKELVNAQNLLHFYTDLLKNTHFENNGYYKNLDAINELKAAWTNKDFANDENFQYQFEDTALYIRNKTWVDSMNENLQRYQQEKDRFSKSLQDYSSEVHNLATDLFEYVDMFNSFNNIYSNALKQTIFNVKQIKELNIKETVWHHSLLTNEGIEISSKNPLYVAKSKIELLDKLTKAKIVTPETDVNEFARNYIHNVQLTNINKDNSTLSFVLREKQLVNNQEFSSYMNLKYLKFKVNANVSDGVGENTLEQIKQLFDVAGYKAVVQPYSIKEEGSKTIIDDNGQQHTVPTYSIFVEAYDGFTKTLLNKVPWAGEWLEGEHLKTSINDKGEFEYSIENGRYLGLDPDSRIGLWSLLAMNNPKYKGIAVDFLKFVAAHEYGHHMTLNSAQDLGDKGQKPLYGSALVPGQTPNINNYYSRNVLDLYLKARTHLGLNSSPLLNEPNVVSENNEGEYLLYNEPKKINNEIVINKDTVESGSDVWGHEIGKEDLKASMENYKRRFLQTYEGLVKATEERRKANGLNNTEDKKWLEVFDLWLMNTLDQNSGTLNPTKYSDDKFPVKYMTKDANGKWTFKKASLDMLQGILKDGQGNLINFEEVNGQIVPKIVEGIKNSANEYIQIDKILVFNADGSPIINVPLGINLENNDRTNNPYYEINENNENITKKYVNEKIQEAQNTIQSLIVKDFMINGWDFTTTDTSIEPKTSISYPSYAEIFTEADKDYNKAILLPYLDHLKSRDRQTGKIAKGFVDAKYYAPNGTILIDANSEDAIEQEEFYVNAFADKGKENTKFTDILISLYLAEGNSYASISAGARQVLWFSENEQYLPNVNLENVTTPGFLAESFSQQTLKQLHQIPILKWFGPYIKEMVGIDGKNNAYLVVNSNDNVVSENPHPQLKGFPAFWEMSGLKINKNALLNDASNSLFNSYFLEKSNKKLYDFDLKFTTYEEFIKFSSVDTTKAQLNKETKTVNWDIDYVESKFNIDRFKKGLETALLSENTLTSSEKNKLNQLLRENNKQAFANEIMRRFTNSKLAVFVKDIPLSTIKQKIDEDANNELRYAWIFDKDLGYGLFKSEDIVVGTQDNTNTSIEKQWDMSAKRLLDTYNAFANENNVSFDKFSLFDDLILDNKTQMYSTQMIYNFRQRKFSMADILLSFTKGITKKLKPTEDVVNYFKTKTERKFNEFFSDYTYSFAEVINRDNLQITYSPSNTEFRNLPSFITNVNEANTGLEYVVDGTPTAKWNEALIKFTGDEQHSIQNTIIEYEKIADKETKYRASKLNVDYVPNDLINSDNFSSDQNKASNYFGKFKSINNGWFKDRWYRDVLNFRLYDDEGQPIVDDTIRIKDLEGNVVTNRPKAYWEYYIQSQGVGKRNVSNIWRHTDKDAIAMFGYLNIEDAKKVNYLVFEDVETGQRKTLKINKENSSNMFYYKTQHIHNEENSESRHWLKDEAYDYEDSNGHHKGNGFVAWVSDYAIMSNYANKLLDPNHEYKIYFSDDKAGLKTLNIDLGQTQSISENGKTFSQAPTAIYLKNINGTEVPVFRVGVQFNGTK</sequence>
<dbReference type="Proteomes" id="UP000718793">
    <property type="component" value="Unassembled WGS sequence"/>
</dbReference>
<name>A0ABS6DRT3_9MOLU</name>
<keyword evidence="4" id="KW-1185">Reference proteome</keyword>
<keyword evidence="2" id="KW-0812">Transmembrane</keyword>
<dbReference type="EMBL" id="JAHMHH010000003">
    <property type="protein sequence ID" value="MBU4692545.1"/>
    <property type="molecule type" value="Genomic_DNA"/>
</dbReference>
<keyword evidence="2" id="KW-1133">Transmembrane helix</keyword>